<protein>
    <submittedName>
        <fullName evidence="1">Uncharacterized protein</fullName>
    </submittedName>
</protein>
<dbReference type="EMBL" id="AGCK01000100">
    <property type="protein sequence ID" value="EHM52595.1"/>
    <property type="molecule type" value="Genomic_DNA"/>
</dbReference>
<evidence type="ECO:0000313" key="2">
    <source>
        <dbReference type="Proteomes" id="UP000004459"/>
    </source>
</evidence>
<dbReference type="Proteomes" id="UP000004459">
    <property type="component" value="Unassembled WGS sequence"/>
</dbReference>
<reference evidence="1 2" key="1">
    <citation type="submission" date="2011-08" db="EMBL/GenBank/DDBJ databases">
        <authorList>
            <person name="Weinstock G."/>
            <person name="Sodergren E."/>
            <person name="Clifton S."/>
            <person name="Fulton L."/>
            <person name="Fulton B."/>
            <person name="Courtney L."/>
            <person name="Fronick C."/>
            <person name="Harrison M."/>
            <person name="Strong C."/>
            <person name="Farmer C."/>
            <person name="Delahaunty K."/>
            <person name="Markovic C."/>
            <person name="Hall O."/>
            <person name="Minx P."/>
            <person name="Tomlinson C."/>
            <person name="Mitreva M."/>
            <person name="Hou S."/>
            <person name="Chen J."/>
            <person name="Wollam A."/>
            <person name="Pepin K.H."/>
            <person name="Johnson M."/>
            <person name="Bhonagiri V."/>
            <person name="Zhang X."/>
            <person name="Suruliraj S."/>
            <person name="Warren W."/>
            <person name="Chinwalla A."/>
            <person name="Mardis E.R."/>
            <person name="Wilson R.K."/>
        </authorList>
    </citation>
    <scope>NUCLEOTIDE SEQUENCE [LARGE SCALE GENOMIC DNA]</scope>
    <source>
        <strain evidence="1 2">ATCC 29863</strain>
    </source>
</reference>
<dbReference type="HOGENOM" id="CLU_3310157_0_0_9"/>
<organism evidence="1 2">
    <name type="scientific">Flavonifractor plautii ATCC 29863</name>
    <dbReference type="NCBI Taxonomy" id="411475"/>
    <lineage>
        <taxon>Bacteria</taxon>
        <taxon>Bacillati</taxon>
        <taxon>Bacillota</taxon>
        <taxon>Clostridia</taxon>
        <taxon>Eubacteriales</taxon>
        <taxon>Oscillospiraceae</taxon>
        <taxon>Flavonifractor</taxon>
    </lineage>
</organism>
<gene>
    <name evidence="1" type="ORF">HMPREF0372_01435</name>
</gene>
<evidence type="ECO:0000313" key="1">
    <source>
        <dbReference type="EMBL" id="EHM52595.1"/>
    </source>
</evidence>
<dbReference type="AlphaFoldDB" id="G9YPJ9"/>
<comment type="caution">
    <text evidence="1">The sequence shown here is derived from an EMBL/GenBank/DDBJ whole genome shotgun (WGS) entry which is preliminary data.</text>
</comment>
<name>G9YPJ9_FLAPL</name>
<proteinExistence type="predicted"/>
<sequence length="39" mass="4729">MFIFYTRAVSHRPPLCILLVDNFKCTEYNCQQLQRRIPL</sequence>
<accession>G9YPJ9</accession>